<proteinExistence type="predicted"/>
<dbReference type="HOGENOM" id="CLU_062644_2_1_1"/>
<dbReference type="PANTHER" id="PTHR33321">
    <property type="match status" value="1"/>
</dbReference>
<reference evidence="2" key="3">
    <citation type="submission" date="2018-07" db="EMBL/GenBank/DDBJ databases">
        <title>WGS assembly of Glycine max.</title>
        <authorList>
            <person name="Schmutz J."/>
            <person name="Cannon S."/>
            <person name="Schlueter J."/>
            <person name="Ma J."/>
            <person name="Mitros T."/>
            <person name="Nelson W."/>
            <person name="Hyten D."/>
            <person name="Song Q."/>
            <person name="Thelen J."/>
            <person name="Cheng J."/>
            <person name="Xu D."/>
            <person name="Hellsten U."/>
            <person name="May G."/>
            <person name="Yu Y."/>
            <person name="Sakurai T."/>
            <person name="Umezawa T."/>
            <person name="Bhattacharyya M."/>
            <person name="Sandhu D."/>
            <person name="Valliyodan B."/>
            <person name="Lindquist E."/>
            <person name="Peto M."/>
            <person name="Grant D."/>
            <person name="Shu S."/>
            <person name="Goodstein D."/>
            <person name="Barry K."/>
            <person name="Futrell-Griggs M."/>
            <person name="Abernathy B."/>
            <person name="Du J."/>
            <person name="Tian Z."/>
            <person name="Zhu L."/>
            <person name="Gill N."/>
            <person name="Joshi T."/>
            <person name="Libault M."/>
            <person name="Sethuraman A."/>
            <person name="Zhang X."/>
            <person name="Shinozaki K."/>
            <person name="Nguyen H."/>
            <person name="Wing R."/>
            <person name="Cregan P."/>
            <person name="Specht J."/>
            <person name="Grimwood J."/>
            <person name="Rokhsar D."/>
            <person name="Stacey G."/>
            <person name="Shoemaker R."/>
            <person name="Jackson S."/>
        </authorList>
    </citation>
    <scope>NUCLEOTIDE SEQUENCE</scope>
    <source>
        <tissue evidence="2">Callus</tissue>
    </source>
</reference>
<evidence type="ECO:0000313" key="2">
    <source>
        <dbReference type="EMBL" id="KRH77954.1"/>
    </source>
</evidence>
<dbReference type="Pfam" id="PF04450">
    <property type="entry name" value="BSP"/>
    <property type="match status" value="1"/>
</dbReference>
<dbReference type="InterPro" id="IPR007541">
    <property type="entry name" value="Uncharacterised_BSP"/>
</dbReference>
<feature type="signal peptide" evidence="1">
    <location>
        <begin position="1"/>
        <end position="22"/>
    </location>
</feature>
<dbReference type="Gramene" id="KRH77954">
    <property type="protein sequence ID" value="KRH77954"/>
    <property type="gene ID" value="GLYMA_01G244100"/>
</dbReference>
<name>K7K5M6_SOYBN</name>
<dbReference type="eggNOG" id="ENOG502QURC">
    <property type="taxonomic scope" value="Eukaryota"/>
</dbReference>
<evidence type="ECO:0000256" key="1">
    <source>
        <dbReference type="SAM" id="SignalP"/>
    </source>
</evidence>
<dbReference type="PANTHER" id="PTHR33321:SF12">
    <property type="entry name" value="PLANT BASIC SECRETORY PROTEIN (BSP) FAMILY PROTEIN"/>
    <property type="match status" value="1"/>
</dbReference>
<feature type="chain" id="PRO_5014580590" evidence="1">
    <location>
        <begin position="23"/>
        <end position="188"/>
    </location>
</feature>
<dbReference type="PaxDb" id="3847-GLYMA01G45510.2"/>
<evidence type="ECO:0000313" key="4">
    <source>
        <dbReference type="Proteomes" id="UP000008827"/>
    </source>
</evidence>
<reference evidence="2 3" key="1">
    <citation type="journal article" date="2010" name="Nature">
        <title>Genome sequence of the palaeopolyploid soybean.</title>
        <authorList>
            <person name="Schmutz J."/>
            <person name="Cannon S.B."/>
            <person name="Schlueter J."/>
            <person name="Ma J."/>
            <person name="Mitros T."/>
            <person name="Nelson W."/>
            <person name="Hyten D.L."/>
            <person name="Song Q."/>
            <person name="Thelen J.J."/>
            <person name="Cheng J."/>
            <person name="Xu D."/>
            <person name="Hellsten U."/>
            <person name="May G.D."/>
            <person name="Yu Y."/>
            <person name="Sakurai T."/>
            <person name="Umezawa T."/>
            <person name="Bhattacharyya M.K."/>
            <person name="Sandhu D."/>
            <person name="Valliyodan B."/>
            <person name="Lindquist E."/>
            <person name="Peto M."/>
            <person name="Grant D."/>
            <person name="Shu S."/>
            <person name="Goodstein D."/>
            <person name="Barry K."/>
            <person name="Futrell-Griggs M."/>
            <person name="Abernathy B."/>
            <person name="Du J."/>
            <person name="Tian Z."/>
            <person name="Zhu L."/>
            <person name="Gill N."/>
            <person name="Joshi T."/>
            <person name="Libault M."/>
            <person name="Sethuraman A."/>
            <person name="Zhang X.-C."/>
            <person name="Shinozaki K."/>
            <person name="Nguyen H.T."/>
            <person name="Wing R.A."/>
            <person name="Cregan P."/>
            <person name="Specht J."/>
            <person name="Grimwood J."/>
            <person name="Rokhsar D."/>
            <person name="Stacey G."/>
            <person name="Shoemaker R.C."/>
            <person name="Jackson S.A."/>
        </authorList>
    </citation>
    <scope>NUCLEOTIDE SEQUENCE [LARGE SCALE GENOMIC DNA]</scope>
    <source>
        <strain evidence="3">cv. Williams 82</strain>
        <tissue evidence="2">Callus</tissue>
    </source>
</reference>
<gene>
    <name evidence="2" type="ORF">GLYMA_01G244100</name>
</gene>
<keyword evidence="4" id="KW-1185">Reference proteome</keyword>
<dbReference type="AlphaFoldDB" id="K7K5M6"/>
<accession>K7K5M6</accession>
<evidence type="ECO:0000313" key="3">
    <source>
        <dbReference type="EnsemblPlants" id="KRH77954"/>
    </source>
</evidence>
<keyword evidence="1" id="KW-0732">Signal</keyword>
<dbReference type="Proteomes" id="UP000008827">
    <property type="component" value="Chromosome 1"/>
</dbReference>
<dbReference type="InParanoid" id="K7K5M6"/>
<reference evidence="3" key="2">
    <citation type="submission" date="2018-02" db="UniProtKB">
        <authorList>
            <consortium name="EnsemblPlants"/>
        </authorList>
    </citation>
    <scope>IDENTIFICATION</scope>
    <source>
        <strain evidence="3">Williams 82</strain>
    </source>
</reference>
<organism evidence="3">
    <name type="scientific">Glycine max</name>
    <name type="common">Soybean</name>
    <name type="synonym">Glycine hispida</name>
    <dbReference type="NCBI Taxonomy" id="3847"/>
    <lineage>
        <taxon>Eukaryota</taxon>
        <taxon>Viridiplantae</taxon>
        <taxon>Streptophyta</taxon>
        <taxon>Embryophyta</taxon>
        <taxon>Tracheophyta</taxon>
        <taxon>Spermatophyta</taxon>
        <taxon>Magnoliopsida</taxon>
        <taxon>eudicotyledons</taxon>
        <taxon>Gunneridae</taxon>
        <taxon>Pentapetalae</taxon>
        <taxon>rosids</taxon>
        <taxon>fabids</taxon>
        <taxon>Fabales</taxon>
        <taxon>Fabaceae</taxon>
        <taxon>Papilionoideae</taxon>
        <taxon>50 kb inversion clade</taxon>
        <taxon>NPAAA clade</taxon>
        <taxon>indigoferoid/millettioid clade</taxon>
        <taxon>Phaseoleae</taxon>
        <taxon>Glycine</taxon>
        <taxon>Glycine subgen. Soja</taxon>
    </lineage>
</organism>
<protein>
    <submittedName>
        <fullName evidence="2 3">Uncharacterized protein</fullName>
    </submittedName>
</protein>
<dbReference type="EnsemblPlants" id="KRH77954">
    <property type="protein sequence ID" value="KRH77954"/>
    <property type="gene ID" value="GLYMA_01G244100"/>
</dbReference>
<dbReference type="STRING" id="3847.K7K5M6"/>
<sequence>MAEYLKPLLCLVLTLAVEYVLSNNAGSSTGGKMFEKQVGADYAKQTLDSAADFTLKLFHQSTVADRKNVQQVNLIVENMDGLHLYVSQQIAYCSNDEIHESSSFIERFPRDVEKEITGILYQRLIEGIADYVRLKAGYAADYWGQPGHGGDWNQGYDVTARFLDYCNGIKNGFVADLNSMMKSQFSLK</sequence>
<dbReference type="OMA" id="AYCSNDE"/>
<dbReference type="EMBL" id="CM000834">
    <property type="protein sequence ID" value="KRH77954.1"/>
    <property type="molecule type" value="Genomic_DNA"/>
</dbReference>